<gene>
    <name evidence="1" type="ORF">C0Q70_15622</name>
</gene>
<accession>A0A2T7NVE5</accession>
<sequence length="170" mass="18710">MGERDSVIFRKLEMNSLMTCVIWMAKNEALEYGWQLAAILTVIALSVRGSELVLGVTGEENHRDKGIDLCVKGNTMMNNTDGMVKTAHALVPKKRKLFRSSVNGVGERGGLILIGCTYRLEPSHQGARFDVIDVMPVNNVDNLIHPFMYLATTSTHPDTPPSSLTVLVPN</sequence>
<reference evidence="1 2" key="1">
    <citation type="submission" date="2018-04" db="EMBL/GenBank/DDBJ databases">
        <title>The genome of golden apple snail Pomacea canaliculata provides insight into stress tolerance and invasive adaptation.</title>
        <authorList>
            <person name="Liu C."/>
            <person name="Liu B."/>
            <person name="Ren Y."/>
            <person name="Zhang Y."/>
            <person name="Wang H."/>
            <person name="Li S."/>
            <person name="Jiang F."/>
            <person name="Yin L."/>
            <person name="Zhang G."/>
            <person name="Qian W."/>
            <person name="Fan W."/>
        </authorList>
    </citation>
    <scope>NUCLEOTIDE SEQUENCE [LARGE SCALE GENOMIC DNA]</scope>
    <source>
        <strain evidence="1">SZHN2017</strain>
        <tissue evidence="1">Muscle</tissue>
    </source>
</reference>
<dbReference type="EMBL" id="PZQS01000009">
    <property type="protein sequence ID" value="PVD25124.1"/>
    <property type="molecule type" value="Genomic_DNA"/>
</dbReference>
<evidence type="ECO:0000313" key="2">
    <source>
        <dbReference type="Proteomes" id="UP000245119"/>
    </source>
</evidence>
<dbReference type="Proteomes" id="UP000245119">
    <property type="component" value="Linkage Group LG9"/>
</dbReference>
<protein>
    <submittedName>
        <fullName evidence="1">Uncharacterized protein</fullName>
    </submittedName>
</protein>
<dbReference type="AlphaFoldDB" id="A0A2T7NVE5"/>
<name>A0A2T7NVE5_POMCA</name>
<evidence type="ECO:0000313" key="1">
    <source>
        <dbReference type="EMBL" id="PVD25124.1"/>
    </source>
</evidence>
<comment type="caution">
    <text evidence="1">The sequence shown here is derived from an EMBL/GenBank/DDBJ whole genome shotgun (WGS) entry which is preliminary data.</text>
</comment>
<proteinExistence type="predicted"/>
<organism evidence="1 2">
    <name type="scientific">Pomacea canaliculata</name>
    <name type="common">Golden apple snail</name>
    <dbReference type="NCBI Taxonomy" id="400727"/>
    <lineage>
        <taxon>Eukaryota</taxon>
        <taxon>Metazoa</taxon>
        <taxon>Spiralia</taxon>
        <taxon>Lophotrochozoa</taxon>
        <taxon>Mollusca</taxon>
        <taxon>Gastropoda</taxon>
        <taxon>Caenogastropoda</taxon>
        <taxon>Architaenioglossa</taxon>
        <taxon>Ampullarioidea</taxon>
        <taxon>Ampullariidae</taxon>
        <taxon>Pomacea</taxon>
    </lineage>
</organism>
<keyword evidence="2" id="KW-1185">Reference proteome</keyword>